<feature type="signal peptide" evidence="1">
    <location>
        <begin position="1"/>
        <end position="25"/>
    </location>
</feature>
<proteinExistence type="predicted"/>
<sequence>MLLLSRPNGVLLVMFVLAVCQLVMGESIDQTEIVRDSPMHLPASETLKSRADAKPTRNLLNLLAYRSSRYVDHVHVLTLEHLRGSNVPRLSSKNTKLMDAETIKYLDKYTANELAKSAYQEVMNPDRNNRDLLYLRAYVGKLGNQSPSSALTSTQIKKARAITHAIDLAVAKDLLTKHMHLKAFKKELAEWSEFFNYLHFVMLRKESLSTKNLEAQSASDRATAEKKLALLSVLFLSSVDIRVAIEFLHRIPHPETHDPEIHHSLLWCTINMQSSTNSSRSSGPMPPASN</sequence>
<evidence type="ECO:0000256" key="1">
    <source>
        <dbReference type="SAM" id="SignalP"/>
    </source>
</evidence>
<evidence type="ECO:0000313" key="3">
    <source>
        <dbReference type="Proteomes" id="UP000268535"/>
    </source>
</evidence>
<evidence type="ECO:0000313" key="2">
    <source>
        <dbReference type="EMBL" id="RKO95628.1"/>
    </source>
</evidence>
<dbReference type="EMBL" id="ML011246">
    <property type="protein sequence ID" value="RKO95628.1"/>
    <property type="molecule type" value="Genomic_DNA"/>
</dbReference>
<protein>
    <submittedName>
        <fullName evidence="2">Uncharacterized protein</fullName>
    </submittedName>
</protein>
<reference evidence="3" key="1">
    <citation type="journal article" date="2018" name="Nat. Microbiol.">
        <title>Leveraging single-cell genomics to expand the fungal tree of life.</title>
        <authorList>
            <person name="Ahrendt S.R."/>
            <person name="Quandt C.A."/>
            <person name="Ciobanu D."/>
            <person name="Clum A."/>
            <person name="Salamov A."/>
            <person name="Andreopoulos B."/>
            <person name="Cheng J.F."/>
            <person name="Woyke T."/>
            <person name="Pelin A."/>
            <person name="Henrissat B."/>
            <person name="Reynolds N.K."/>
            <person name="Benny G.L."/>
            <person name="Smith M.E."/>
            <person name="James T.Y."/>
            <person name="Grigoriev I.V."/>
        </authorList>
    </citation>
    <scope>NUCLEOTIDE SEQUENCE [LARGE SCALE GENOMIC DNA]</scope>
    <source>
        <strain evidence="3">ATCC 52028</strain>
    </source>
</reference>
<keyword evidence="1" id="KW-0732">Signal</keyword>
<organism evidence="2 3">
    <name type="scientific">Caulochytrium protostelioides</name>
    <dbReference type="NCBI Taxonomy" id="1555241"/>
    <lineage>
        <taxon>Eukaryota</taxon>
        <taxon>Fungi</taxon>
        <taxon>Fungi incertae sedis</taxon>
        <taxon>Chytridiomycota</taxon>
        <taxon>Chytridiomycota incertae sedis</taxon>
        <taxon>Chytridiomycetes</taxon>
        <taxon>Caulochytriales</taxon>
        <taxon>Caulochytriaceae</taxon>
        <taxon>Caulochytrium</taxon>
    </lineage>
</organism>
<feature type="chain" id="PRO_5020399398" evidence="1">
    <location>
        <begin position="26"/>
        <end position="290"/>
    </location>
</feature>
<dbReference type="Proteomes" id="UP000268535">
    <property type="component" value="Unassembled WGS sequence"/>
</dbReference>
<dbReference type="AlphaFoldDB" id="A0A4P9WUA7"/>
<accession>A0A4P9WUA7</accession>
<name>A0A4P9WUA7_9FUNG</name>
<gene>
    <name evidence="2" type="ORF">CAUPRSCDRAFT_12672</name>
</gene>